<organism evidence="2">
    <name type="scientific">Morganella morganii</name>
    <name type="common">Proteus morganii</name>
    <dbReference type="NCBI Taxonomy" id="582"/>
    <lineage>
        <taxon>Bacteria</taxon>
        <taxon>Pseudomonadati</taxon>
        <taxon>Pseudomonadota</taxon>
        <taxon>Gammaproteobacteria</taxon>
        <taxon>Enterobacterales</taxon>
        <taxon>Morganellaceae</taxon>
        <taxon>Morganella</taxon>
    </lineage>
</organism>
<accession>A0AAI9MSW8</accession>
<sequence>MPLNARTITERKTMTVYELLFSTEGGASLFSMMLTVFLIVCSLVLCILPRGSQADSIGLDVVTGIVLISTAASIVWINFAEYFSG</sequence>
<proteinExistence type="predicted"/>
<keyword evidence="1" id="KW-1133">Transmembrane helix</keyword>
<evidence type="ECO:0000256" key="1">
    <source>
        <dbReference type="SAM" id="Phobius"/>
    </source>
</evidence>
<keyword evidence="1" id="KW-0472">Membrane</keyword>
<feature type="transmembrane region" description="Helical" evidence="1">
    <location>
        <begin position="57"/>
        <end position="79"/>
    </location>
</feature>
<keyword evidence="1" id="KW-0812">Transmembrane</keyword>
<evidence type="ECO:0000313" key="2">
    <source>
        <dbReference type="EMBL" id="EMO9456687.1"/>
    </source>
</evidence>
<name>A0AAI9MSW8_MORMO</name>
<dbReference type="EMBL" id="ABKJEP030000024">
    <property type="protein sequence ID" value="EMO9456687.1"/>
    <property type="molecule type" value="Genomic_DNA"/>
</dbReference>
<protein>
    <submittedName>
        <fullName evidence="2">Uncharacterized protein</fullName>
    </submittedName>
</protein>
<dbReference type="AlphaFoldDB" id="A0AAI9MSW8"/>
<gene>
    <name evidence="2" type="ORF">PN925_002067</name>
</gene>
<comment type="caution">
    <text evidence="2">The sequence shown here is derived from an EMBL/GenBank/DDBJ whole genome shotgun (WGS) entry which is preliminary data.</text>
</comment>
<feature type="transmembrane region" description="Helical" evidence="1">
    <location>
        <begin position="27"/>
        <end position="48"/>
    </location>
</feature>
<reference evidence="2" key="1">
    <citation type="submission" date="2024-02" db="EMBL/GenBank/DDBJ databases">
        <authorList>
            <consortium name="Clinical and Environmental Microbiology Branch: Whole genome sequencing antimicrobial resistance pathogens in the healthcare setting"/>
        </authorList>
    </citation>
    <scope>NUCLEOTIDE SEQUENCE</scope>
    <source>
        <strain evidence="2">2023KU-00017</strain>
    </source>
</reference>